<proteinExistence type="predicted"/>
<evidence type="ECO:0000313" key="1">
    <source>
        <dbReference type="EMBL" id="CAE7536405.1"/>
    </source>
</evidence>
<dbReference type="OrthoDB" id="419958at2759"/>
<comment type="caution">
    <text evidence="1">The sequence shown here is derived from an EMBL/GenBank/DDBJ whole genome shotgun (WGS) entry which is preliminary data.</text>
</comment>
<accession>A0A812TST5</accession>
<dbReference type="AlphaFoldDB" id="A0A812TST5"/>
<organism evidence="1 2">
    <name type="scientific">Symbiodinium pilosum</name>
    <name type="common">Dinoflagellate</name>
    <dbReference type="NCBI Taxonomy" id="2952"/>
    <lineage>
        <taxon>Eukaryota</taxon>
        <taxon>Sar</taxon>
        <taxon>Alveolata</taxon>
        <taxon>Dinophyceae</taxon>
        <taxon>Suessiales</taxon>
        <taxon>Symbiodiniaceae</taxon>
        <taxon>Symbiodinium</taxon>
    </lineage>
</organism>
<name>A0A812TST5_SYMPI</name>
<keyword evidence="2" id="KW-1185">Reference proteome</keyword>
<dbReference type="Proteomes" id="UP000649617">
    <property type="component" value="Unassembled WGS sequence"/>
</dbReference>
<reference evidence="1" key="1">
    <citation type="submission" date="2021-02" db="EMBL/GenBank/DDBJ databases">
        <authorList>
            <person name="Dougan E. K."/>
            <person name="Rhodes N."/>
            <person name="Thang M."/>
            <person name="Chan C."/>
        </authorList>
    </citation>
    <scope>NUCLEOTIDE SEQUENCE</scope>
</reference>
<dbReference type="EMBL" id="CAJNIZ010032280">
    <property type="protein sequence ID" value="CAE7536405.1"/>
    <property type="molecule type" value="Genomic_DNA"/>
</dbReference>
<evidence type="ECO:0000313" key="2">
    <source>
        <dbReference type="Proteomes" id="UP000649617"/>
    </source>
</evidence>
<protein>
    <submittedName>
        <fullName evidence="1">Uncharacterized protein</fullName>
    </submittedName>
</protein>
<gene>
    <name evidence="1" type="ORF">SPIL2461_LOCUS14181</name>
</gene>
<sequence>MSASLKIQKGHVAYCIQSAAGTFTSHNLLQQLMLADNVHIIGATYEKSQEGLVFVPGSTYAEGRNALLYEACRVEVVRLRFRFSYLVFVDDDIEILGGSFSAWHSDLLFWEPAVMVPSYRSLLDQRRYKGRPVGVWQYDSFFVAYHRELADALLPLNTSLDDAKVCWWSSSFYIQYLSGIHLQGHCLLSDRLVVQGMKEGTYPRQGCRRNWVWKLIKATHADIMPSLDDLDKIAGPTWYLEWGVARKRGEKSYDLSRQNATNWRLHSWRAPPIKGRRCNLWNNRMVCWTHGVPLPLFPNFTTAEAP</sequence>